<evidence type="ECO:0000313" key="11">
    <source>
        <dbReference type="EMBL" id="RHA55687.1"/>
    </source>
</evidence>
<feature type="active site" description="Proton acceptor" evidence="8">
    <location>
        <position position="235"/>
    </location>
</feature>
<evidence type="ECO:0000313" key="13">
    <source>
        <dbReference type="EMBL" id="RHL45129.1"/>
    </source>
</evidence>
<dbReference type="FunFam" id="3.40.50.880:FF:000004">
    <property type="entry name" value="Homoserine O-succinyltransferase"/>
    <property type="match status" value="1"/>
</dbReference>
<comment type="function">
    <text evidence="8">Transfers an acetyl group from acetyl-CoA to L-homoserine, forming acetyl-L-homoserine.</text>
</comment>
<feature type="binding site" evidence="8">
    <location>
        <position position="163"/>
    </location>
    <ligand>
        <name>substrate</name>
    </ligand>
</feature>
<dbReference type="Proteomes" id="UP000285740">
    <property type="component" value="Unassembled WGS sequence"/>
</dbReference>
<comment type="subcellular location">
    <subcellularLocation>
        <location evidence="1 8">Cytoplasm</location>
    </subcellularLocation>
</comment>
<comment type="pathway">
    <text evidence="8">Amino-acid biosynthesis; L-methionine biosynthesis via de novo pathway; O-acetyl-L-homoserine from L-homoserine: step 1/1.</text>
</comment>
<dbReference type="AlphaFoldDB" id="A0A413S2N4"/>
<dbReference type="SUPFAM" id="SSF52317">
    <property type="entry name" value="Class I glutamine amidotransferase-like"/>
    <property type="match status" value="1"/>
</dbReference>
<comment type="similarity">
    <text evidence="8">Belongs to the MetA family.</text>
</comment>
<keyword evidence="3 8" id="KW-0028">Amino-acid biosynthesis</keyword>
<dbReference type="Proteomes" id="UP000284779">
    <property type="component" value="Unassembled WGS sequence"/>
</dbReference>
<dbReference type="InterPro" id="IPR005697">
    <property type="entry name" value="HST_MetA"/>
</dbReference>
<dbReference type="RefSeq" id="WP_005358951.1">
    <property type="nucleotide sequence ID" value="NZ_CABJDQ010000005.1"/>
</dbReference>
<dbReference type="NCBIfam" id="TIGR01001">
    <property type="entry name" value="metA"/>
    <property type="match status" value="1"/>
</dbReference>
<accession>A0A413S2N4</accession>
<feature type="active site" evidence="8">
    <location>
        <position position="237"/>
    </location>
</feature>
<keyword evidence="4 8" id="KW-0808">Transferase</keyword>
<comment type="caution">
    <text evidence="8">Lacks conserved residue(s) required for the propagation of feature annotation.</text>
</comment>
<dbReference type="Proteomes" id="UP000284598">
    <property type="component" value="Unassembled WGS sequence"/>
</dbReference>
<dbReference type="GO" id="GO:0008899">
    <property type="term" value="F:homoserine O-succinyltransferase activity"/>
    <property type="evidence" value="ECO:0007669"/>
    <property type="project" value="UniProtKB-UniRule"/>
</dbReference>
<evidence type="ECO:0000313" key="14">
    <source>
        <dbReference type="Proteomes" id="UP000283314"/>
    </source>
</evidence>
<dbReference type="InterPro" id="IPR029062">
    <property type="entry name" value="Class_I_gatase-like"/>
</dbReference>
<feature type="binding site" evidence="8">
    <location>
        <position position="249"/>
    </location>
    <ligand>
        <name>substrate</name>
    </ligand>
</feature>
<evidence type="ECO:0000313" key="10">
    <source>
        <dbReference type="EMBL" id="RHA20785.1"/>
    </source>
</evidence>
<dbReference type="PANTHER" id="PTHR20919">
    <property type="entry name" value="HOMOSERINE O-SUCCINYLTRANSFERASE"/>
    <property type="match status" value="1"/>
</dbReference>
<dbReference type="Proteomes" id="UP000283314">
    <property type="component" value="Unassembled WGS sequence"/>
</dbReference>
<feature type="site" description="Important for acyl-CoA specificity" evidence="8">
    <location>
        <position position="111"/>
    </location>
</feature>
<evidence type="ECO:0000256" key="8">
    <source>
        <dbReference type="HAMAP-Rule" id="MF_00295"/>
    </source>
</evidence>
<dbReference type="HAMAP" id="MF_00295">
    <property type="entry name" value="MetA_acyltransf"/>
    <property type="match status" value="1"/>
</dbReference>
<dbReference type="EMBL" id="QSFO01000004">
    <property type="protein sequence ID" value="RHA55687.1"/>
    <property type="molecule type" value="Genomic_DNA"/>
</dbReference>
<evidence type="ECO:0000256" key="1">
    <source>
        <dbReference type="ARBA" id="ARBA00004496"/>
    </source>
</evidence>
<evidence type="ECO:0000313" key="16">
    <source>
        <dbReference type="Proteomes" id="UP000284779"/>
    </source>
</evidence>
<reference evidence="14 15" key="1">
    <citation type="submission" date="2018-08" db="EMBL/GenBank/DDBJ databases">
        <title>A genome reference for cultivated species of the human gut microbiota.</title>
        <authorList>
            <person name="Zou Y."/>
            <person name="Xue W."/>
            <person name="Luo G."/>
        </authorList>
    </citation>
    <scope>NUCLEOTIDE SEQUENCE [LARGE SCALE GENOMIC DNA]</scope>
    <source>
        <strain evidence="13 14">AF37-4</strain>
        <strain evidence="12 17">AM42-30</strain>
        <strain evidence="11 15">AM43-2</strain>
        <strain evidence="10 16">AM44-11BH</strain>
    </source>
</reference>
<evidence type="ECO:0000313" key="17">
    <source>
        <dbReference type="Proteomes" id="UP000285740"/>
    </source>
</evidence>
<dbReference type="PANTHER" id="PTHR20919:SF0">
    <property type="entry name" value="HOMOSERINE O-SUCCINYLTRANSFERASE"/>
    <property type="match status" value="1"/>
</dbReference>
<evidence type="ECO:0000313" key="12">
    <source>
        <dbReference type="EMBL" id="RHA81661.1"/>
    </source>
</evidence>
<keyword evidence="16" id="KW-1185">Reference proteome</keyword>
<keyword evidence="2 8" id="KW-0963">Cytoplasm</keyword>
<dbReference type="GeneID" id="66467025"/>
<keyword evidence="5 8" id="KW-0486">Methionine biosynthesis</keyword>
<evidence type="ECO:0000256" key="5">
    <source>
        <dbReference type="ARBA" id="ARBA00023167"/>
    </source>
</evidence>
<protein>
    <recommendedName>
        <fullName evidence="8">Homoserine O-acetyltransferase</fullName>
        <shortName evidence="8">HAT</shortName>
        <ecNumber evidence="8">2.3.1.31</ecNumber>
    </recommendedName>
    <alternativeName>
        <fullName evidence="8">Homoserine transacetylase</fullName>
        <shortName evidence="8">HTA</shortName>
    </alternativeName>
</protein>
<dbReference type="UniPathway" id="UPA00051">
    <property type="reaction ID" value="UER00074"/>
</dbReference>
<dbReference type="EMBL" id="QROT01000005">
    <property type="protein sequence ID" value="RHL45129.1"/>
    <property type="molecule type" value="Genomic_DNA"/>
</dbReference>
<name>A0A413S2N4_9FIRM</name>
<sequence length="307" mass="36194">MPIKVKQNLPARDILENENIFVMTDTRAMTQDIRPLKVLVLNLMPTKIVTETQILRKLSNTPLQIEVEFLQTVTYQSQHTDESHLNEFYKTFDDVKDDYYDGLVITGAPLDFVDYEDVDYWDEICEIMEWSKKHVHCTFHLCWGAFAGLYYHYGIRKRDRIPKLSGIYEHKLLNKKSPLFRGFDDVFYAPQSRATEVTREQILNEPELELMAESDIAGVTIVKSKDSRQLFVLCHLEYDADTLKLEYERDKAKGMNPEVPYNYFPDDDPTKEPVVNWRSAGQLLWTNWINYYVYQTTPYDIKEVENE</sequence>
<evidence type="ECO:0000256" key="2">
    <source>
        <dbReference type="ARBA" id="ARBA00022490"/>
    </source>
</evidence>
<evidence type="ECO:0000313" key="15">
    <source>
        <dbReference type="Proteomes" id="UP000284598"/>
    </source>
</evidence>
<dbReference type="GO" id="GO:0004414">
    <property type="term" value="F:homoserine O-acetyltransferase activity"/>
    <property type="evidence" value="ECO:0007669"/>
    <property type="project" value="UniProtKB-EC"/>
</dbReference>
<evidence type="ECO:0000256" key="6">
    <source>
        <dbReference type="ARBA" id="ARBA00023315"/>
    </source>
</evidence>
<evidence type="ECO:0000256" key="3">
    <source>
        <dbReference type="ARBA" id="ARBA00022605"/>
    </source>
</evidence>
<feature type="binding site" evidence="8">
    <location>
        <position position="192"/>
    </location>
    <ligand>
        <name>substrate</name>
    </ligand>
</feature>
<organism evidence="11 15">
    <name type="scientific">Eubacterium ventriosum</name>
    <dbReference type="NCBI Taxonomy" id="39496"/>
    <lineage>
        <taxon>Bacteria</taxon>
        <taxon>Bacillati</taxon>
        <taxon>Bacillota</taxon>
        <taxon>Clostridia</taxon>
        <taxon>Eubacteriales</taxon>
        <taxon>Eubacteriaceae</taxon>
        <taxon>Eubacterium</taxon>
    </lineage>
</organism>
<dbReference type="Pfam" id="PF04204">
    <property type="entry name" value="HTS"/>
    <property type="match status" value="1"/>
</dbReference>
<proteinExistence type="inferred from homology"/>
<dbReference type="Gene3D" id="3.40.50.880">
    <property type="match status" value="1"/>
</dbReference>
<dbReference type="EC" id="2.3.1.31" evidence="8"/>
<gene>
    <name evidence="8" type="primary">metAA</name>
    <name evidence="13" type="ORF">DW018_07205</name>
    <name evidence="12" type="ORF">DW918_01615</name>
    <name evidence="11" type="ORF">DW929_04995</name>
    <name evidence="10" type="ORF">DW944_01040</name>
</gene>
<evidence type="ECO:0000256" key="4">
    <source>
        <dbReference type="ARBA" id="ARBA00022679"/>
    </source>
</evidence>
<comment type="catalytic activity">
    <reaction evidence="7 8">
        <text>L-homoserine + acetyl-CoA = O-acetyl-L-homoserine + CoA</text>
        <dbReference type="Rhea" id="RHEA:13701"/>
        <dbReference type="ChEBI" id="CHEBI:57287"/>
        <dbReference type="ChEBI" id="CHEBI:57288"/>
        <dbReference type="ChEBI" id="CHEBI:57476"/>
        <dbReference type="ChEBI" id="CHEBI:57716"/>
        <dbReference type="EC" id="2.3.1.31"/>
    </reaction>
</comment>
<evidence type="ECO:0000256" key="7">
    <source>
        <dbReference type="ARBA" id="ARBA00049043"/>
    </source>
</evidence>
<dbReference type="GO" id="GO:0005737">
    <property type="term" value="C:cytoplasm"/>
    <property type="evidence" value="ECO:0007669"/>
    <property type="project" value="UniProtKB-SubCell"/>
</dbReference>
<dbReference type="CDD" id="cd03131">
    <property type="entry name" value="GATase1_HTS"/>
    <property type="match status" value="1"/>
</dbReference>
<feature type="site" description="Important for substrate specificity" evidence="8">
    <location>
        <position position="192"/>
    </location>
</feature>
<dbReference type="PIRSF" id="PIRSF000450">
    <property type="entry name" value="H_ser_succinyltr"/>
    <property type="match status" value="1"/>
</dbReference>
<comment type="caution">
    <text evidence="11">The sequence shown here is derived from an EMBL/GenBank/DDBJ whole genome shotgun (WGS) entry which is preliminary data.</text>
</comment>
<dbReference type="EMBL" id="QSFD01000001">
    <property type="protein sequence ID" value="RHA20785.1"/>
    <property type="molecule type" value="Genomic_DNA"/>
</dbReference>
<dbReference type="GO" id="GO:0019281">
    <property type="term" value="P:L-methionine biosynthetic process from homoserine via O-succinyl-L-homoserine and cystathionine"/>
    <property type="evidence" value="ECO:0007669"/>
    <property type="project" value="InterPro"/>
</dbReference>
<evidence type="ECO:0000256" key="9">
    <source>
        <dbReference type="PIRSR" id="PIRSR000450-1"/>
    </source>
</evidence>
<feature type="active site" description="Acyl-thioester intermediate" evidence="8 9">
    <location>
        <position position="142"/>
    </location>
</feature>
<dbReference type="InterPro" id="IPR033752">
    <property type="entry name" value="MetA_family"/>
</dbReference>
<dbReference type="EMBL" id="QSFV01000003">
    <property type="protein sequence ID" value="RHA81661.1"/>
    <property type="molecule type" value="Genomic_DNA"/>
</dbReference>
<keyword evidence="6 8" id="KW-0012">Acyltransferase</keyword>